<evidence type="ECO:0008006" key="3">
    <source>
        <dbReference type="Google" id="ProtNLM"/>
    </source>
</evidence>
<comment type="caution">
    <text evidence="1">The sequence shown here is derived from an EMBL/GenBank/DDBJ whole genome shotgun (WGS) entry which is preliminary data.</text>
</comment>
<reference evidence="1 2" key="1">
    <citation type="submission" date="2023-11" db="EMBL/GenBank/DDBJ databases">
        <title>Paucibacter sp. nov., isolated from fresh soil in Korea.</title>
        <authorList>
            <person name="Le N.T.T."/>
        </authorList>
    </citation>
    <scope>NUCLEOTIDE SEQUENCE [LARGE SCALE GENOMIC DNA]</scope>
    <source>
        <strain evidence="1 2">R3-3</strain>
    </source>
</reference>
<sequence length="59" mass="6243">MGNEQTRVTDDGELAVNVTRWRYIGASLLLVASIAAGRMAPADVPQKAEVVATACVEAR</sequence>
<protein>
    <recommendedName>
        <fullName evidence="3">ESPR domain-containing protein</fullName>
    </recommendedName>
</protein>
<proteinExistence type="predicted"/>
<evidence type="ECO:0000313" key="1">
    <source>
        <dbReference type="EMBL" id="MDY0745072.1"/>
    </source>
</evidence>
<accession>A0ABU5DFL6</accession>
<dbReference type="Proteomes" id="UP001285263">
    <property type="component" value="Unassembled WGS sequence"/>
</dbReference>
<dbReference type="RefSeq" id="WP_320422974.1">
    <property type="nucleotide sequence ID" value="NZ_JAXCLA010000003.1"/>
</dbReference>
<organism evidence="1 2">
    <name type="scientific">Roseateles agri</name>
    <dbReference type="NCBI Taxonomy" id="3098619"/>
    <lineage>
        <taxon>Bacteria</taxon>
        <taxon>Pseudomonadati</taxon>
        <taxon>Pseudomonadota</taxon>
        <taxon>Betaproteobacteria</taxon>
        <taxon>Burkholderiales</taxon>
        <taxon>Sphaerotilaceae</taxon>
        <taxon>Roseateles</taxon>
    </lineage>
</organism>
<dbReference type="EMBL" id="JAXCLA010000003">
    <property type="protein sequence ID" value="MDY0745072.1"/>
    <property type="molecule type" value="Genomic_DNA"/>
</dbReference>
<gene>
    <name evidence="1" type="ORF">SNE35_11160</name>
</gene>
<keyword evidence="2" id="KW-1185">Reference proteome</keyword>
<name>A0ABU5DFL6_9BURK</name>
<evidence type="ECO:0000313" key="2">
    <source>
        <dbReference type="Proteomes" id="UP001285263"/>
    </source>
</evidence>